<feature type="chain" id="PRO_5013318462" evidence="1">
    <location>
        <begin position="33"/>
        <end position="219"/>
    </location>
</feature>
<keyword evidence="3" id="KW-1185">Reference proteome</keyword>
<protein>
    <submittedName>
        <fullName evidence="2">Uncharacterized protein</fullName>
    </submittedName>
</protein>
<dbReference type="Proteomes" id="UP000190092">
    <property type="component" value="Unassembled WGS sequence"/>
</dbReference>
<dbReference type="EMBL" id="FUWJ01000004">
    <property type="protein sequence ID" value="SKA12368.1"/>
    <property type="molecule type" value="Genomic_DNA"/>
</dbReference>
<keyword evidence="1" id="KW-0732">Signal</keyword>
<proteinExistence type="predicted"/>
<gene>
    <name evidence="2" type="ORF">SAMN02745126_03683</name>
</gene>
<feature type="signal peptide" evidence="1">
    <location>
        <begin position="1"/>
        <end position="32"/>
    </location>
</feature>
<name>A0A1T4R9L7_9HYPH</name>
<dbReference type="STRING" id="225324.SAMN02745126_03683"/>
<organism evidence="2 3">
    <name type="scientific">Enhydrobacter aerosaccus</name>
    <dbReference type="NCBI Taxonomy" id="225324"/>
    <lineage>
        <taxon>Bacteria</taxon>
        <taxon>Pseudomonadati</taxon>
        <taxon>Pseudomonadota</taxon>
        <taxon>Alphaproteobacteria</taxon>
        <taxon>Hyphomicrobiales</taxon>
        <taxon>Enhydrobacter</taxon>
    </lineage>
</organism>
<accession>A0A1T4R9L7</accession>
<evidence type="ECO:0000256" key="1">
    <source>
        <dbReference type="SAM" id="SignalP"/>
    </source>
</evidence>
<reference evidence="3" key="1">
    <citation type="submission" date="2017-02" db="EMBL/GenBank/DDBJ databases">
        <authorList>
            <person name="Varghese N."/>
            <person name="Submissions S."/>
        </authorList>
    </citation>
    <scope>NUCLEOTIDE SEQUENCE [LARGE SCALE GENOMIC DNA]</scope>
    <source>
        <strain evidence="3">ATCC 27094</strain>
    </source>
</reference>
<evidence type="ECO:0000313" key="2">
    <source>
        <dbReference type="EMBL" id="SKA12368.1"/>
    </source>
</evidence>
<dbReference type="AlphaFoldDB" id="A0A1T4R9L7"/>
<sequence>MATIRADRRRTKAGVFVGTLLGAFLLAGAAFAQSGDGRQQGWKLEPNVEPPSYAVIEPVKTNLNIEALVLTCEQAGDRRVLQFQLYVSPPGPLLPAGSNPRELRADPSAQMQIDGRVYPISLFFAEDYVVLADAVADRVPLVSDRLLDGVQDGKTMILRFDLVAKDRGGHRSFDGEATIDLKAAPGGSAVAAVRHCVDPVAKPSARSAWPPHPSGNVSG</sequence>
<evidence type="ECO:0000313" key="3">
    <source>
        <dbReference type="Proteomes" id="UP000190092"/>
    </source>
</evidence>